<reference evidence="3 4" key="1">
    <citation type="submission" date="2019-02" db="EMBL/GenBank/DDBJ databases">
        <title>Draft Genome Sequence of the Prevotella sp. BCRC 81118, Isolated from Human Feces.</title>
        <authorList>
            <person name="Huang C.-H."/>
        </authorList>
    </citation>
    <scope>NUCLEOTIDE SEQUENCE [LARGE SCALE GENOMIC DNA]</scope>
    <source>
        <strain evidence="3 4">BCRC 81118</strain>
    </source>
</reference>
<dbReference type="Proteomes" id="UP000297872">
    <property type="component" value="Unassembled WGS sequence"/>
</dbReference>
<feature type="coiled-coil region" evidence="1">
    <location>
        <begin position="511"/>
        <end position="621"/>
    </location>
</feature>
<evidence type="ECO:0000313" key="3">
    <source>
        <dbReference type="EMBL" id="TFH71432.1"/>
    </source>
</evidence>
<evidence type="ECO:0000256" key="2">
    <source>
        <dbReference type="SAM" id="Phobius"/>
    </source>
</evidence>
<evidence type="ECO:0000256" key="1">
    <source>
        <dbReference type="SAM" id="Coils"/>
    </source>
</evidence>
<dbReference type="GeneID" id="302996706"/>
<keyword evidence="4" id="KW-1185">Reference proteome</keyword>
<proteinExistence type="predicted"/>
<keyword evidence="2" id="KW-0812">Transmembrane</keyword>
<dbReference type="OrthoDB" id="975864at2"/>
<dbReference type="AlphaFoldDB" id="A0A4Y8USH8"/>
<keyword evidence="2" id="KW-1133">Transmembrane helix</keyword>
<comment type="caution">
    <text evidence="3">The sequence shown here is derived from an EMBL/GenBank/DDBJ whole genome shotgun (WGS) entry which is preliminary data.</text>
</comment>
<feature type="transmembrane region" description="Helical" evidence="2">
    <location>
        <begin position="639"/>
        <end position="661"/>
    </location>
</feature>
<protein>
    <submittedName>
        <fullName evidence="3">Uncharacterized protein</fullName>
    </submittedName>
</protein>
<organism evidence="3 4">
    <name type="scientific">Segatella hominis</name>
    <dbReference type="NCBI Taxonomy" id="2518605"/>
    <lineage>
        <taxon>Bacteria</taxon>
        <taxon>Pseudomonadati</taxon>
        <taxon>Bacteroidota</taxon>
        <taxon>Bacteroidia</taxon>
        <taxon>Bacteroidales</taxon>
        <taxon>Prevotellaceae</taxon>
        <taxon>Segatella</taxon>
    </lineage>
</organism>
<keyword evidence="1" id="KW-0175">Coiled coil</keyword>
<accession>A0A4Y8USH8</accession>
<evidence type="ECO:0000313" key="4">
    <source>
        <dbReference type="Proteomes" id="UP000297872"/>
    </source>
</evidence>
<dbReference type="RefSeq" id="WP_134844533.1">
    <property type="nucleotide sequence ID" value="NZ_SGVY01000068.1"/>
</dbReference>
<gene>
    <name evidence="3" type="ORF">EXN75_15700</name>
</gene>
<sequence>MQKSNYALVSALYSNKTKGLYSDIYFPIIRYALVKIFSGKVESDTYSSADKVAEYIDEKFGIHIPTIVIAKSITKISMQKDENLQLVIYEGGQSFYINKALFSDDELNIEKEEHYFSDNLETIEREYKLFIESQGCKDDGISFLQFISDNTDDILGYFDGEDKTRVDDKYATLIFFLQYLHNSNLELYNIVNQLFWSSIIVAFLKSEKPLVEDSENGVKAEFYLDTSIILGLLDLSTPMRETYSKEVFTIIKNSGGILRVNPLTIDEVTYILKSVEQNGANPLTDIASACERKELESNQIAQIRLNIDSILARIGIQIFPVMSPSEKQSVVAEYKGKHVTKLLGEFRSKKPESYSRDNYREIHDLYLNDFVKRRRKEKNDTENVFFLTNNIDLITFCKTQNKGESYMISTGKVVLDLWMHYSKPIDISNCVLTETMARCLELHRSNVRYKLAEVARFFNKTKDNFDPKVYKDFIGHLYRRAKNVISTVESNLNPQDSAFAKLITESVEADNQFYNASLAKVQKDNEELKQATIQKDSEIEKINILVDNLKGQNNDKDKQISALSSEKQDLEANLQKHRNDLEKIKKSEEAAKASASQAEQLNQWYKERDSLNEEIGLLEAELAPLESLRYKCFRNYSPFLWLVCGILIFLSFFSIVVLVWFKIVATWTISLGGVGVTFSIFCFNRYYTLKERTEVRAEEAYKKWETKAENKKYILLKQQLAFKQERLEEITINLKQVSR</sequence>
<feature type="transmembrane region" description="Helical" evidence="2">
    <location>
        <begin position="667"/>
        <end position="687"/>
    </location>
</feature>
<dbReference type="EMBL" id="SGVY01000068">
    <property type="protein sequence ID" value="TFH71432.1"/>
    <property type="molecule type" value="Genomic_DNA"/>
</dbReference>
<keyword evidence="2" id="KW-0472">Membrane</keyword>
<name>A0A4Y8USH8_9BACT</name>